<dbReference type="AlphaFoldDB" id="A0A9P4LL03"/>
<sequence>MNFRHSKDWTQSIYSERWYCDLYHQDADDSEDMESTKKEELIIHQKSQHDLTPSQVEGRSRRNRRVAKEGLFACPICNVIPPETAERISAKPYQLLSAQISGHLKSLALLSISYPDAGRSDEGSAATISAHLAEDGGDDPASLQYQQAYRQEMLEDISSTESLDDGGGKVEEDIFPGAPPLNEPSDWGSIGRKETTTDPEILERFLCTPKKHSSATGAPDRSPENQTMHASLPSNIGKAELSEDPDNFDSVWKETGINDFIKEEVTDKALPLTSINRATYTISRSTSTSETLSCFRRWKSHEREMFLKYQHMMTSVHLKLEENGTSRKHVEDALEVILPILDDTCIVSGGYA</sequence>
<dbReference type="OrthoDB" id="4062651at2759"/>
<evidence type="ECO:0000313" key="3">
    <source>
        <dbReference type="Proteomes" id="UP000799777"/>
    </source>
</evidence>
<protein>
    <submittedName>
        <fullName evidence="2">Uncharacterized protein</fullName>
    </submittedName>
</protein>
<evidence type="ECO:0000256" key="1">
    <source>
        <dbReference type="SAM" id="MobiDB-lite"/>
    </source>
</evidence>
<dbReference type="EMBL" id="ML978185">
    <property type="protein sequence ID" value="KAF2030946.1"/>
    <property type="molecule type" value="Genomic_DNA"/>
</dbReference>
<gene>
    <name evidence="2" type="ORF">EK21DRAFT_88473</name>
</gene>
<feature type="region of interest" description="Disordered" evidence="1">
    <location>
        <begin position="159"/>
        <end position="191"/>
    </location>
</feature>
<keyword evidence="3" id="KW-1185">Reference proteome</keyword>
<name>A0A9P4LL03_9PLEO</name>
<dbReference type="Proteomes" id="UP000799777">
    <property type="component" value="Unassembled WGS sequence"/>
</dbReference>
<comment type="caution">
    <text evidence="2">The sequence shown here is derived from an EMBL/GenBank/DDBJ whole genome shotgun (WGS) entry which is preliminary data.</text>
</comment>
<evidence type="ECO:0000313" key="2">
    <source>
        <dbReference type="EMBL" id="KAF2030946.1"/>
    </source>
</evidence>
<organism evidence="2 3">
    <name type="scientific">Setomelanomma holmii</name>
    <dbReference type="NCBI Taxonomy" id="210430"/>
    <lineage>
        <taxon>Eukaryota</taxon>
        <taxon>Fungi</taxon>
        <taxon>Dikarya</taxon>
        <taxon>Ascomycota</taxon>
        <taxon>Pezizomycotina</taxon>
        <taxon>Dothideomycetes</taxon>
        <taxon>Pleosporomycetidae</taxon>
        <taxon>Pleosporales</taxon>
        <taxon>Pleosporineae</taxon>
        <taxon>Phaeosphaeriaceae</taxon>
        <taxon>Setomelanomma</taxon>
    </lineage>
</organism>
<feature type="region of interest" description="Disordered" evidence="1">
    <location>
        <begin position="210"/>
        <end position="230"/>
    </location>
</feature>
<accession>A0A9P4LL03</accession>
<reference evidence="2" key="1">
    <citation type="journal article" date="2020" name="Stud. Mycol.">
        <title>101 Dothideomycetes genomes: a test case for predicting lifestyles and emergence of pathogens.</title>
        <authorList>
            <person name="Haridas S."/>
            <person name="Albert R."/>
            <person name="Binder M."/>
            <person name="Bloem J."/>
            <person name="Labutti K."/>
            <person name="Salamov A."/>
            <person name="Andreopoulos B."/>
            <person name="Baker S."/>
            <person name="Barry K."/>
            <person name="Bills G."/>
            <person name="Bluhm B."/>
            <person name="Cannon C."/>
            <person name="Castanera R."/>
            <person name="Culley D."/>
            <person name="Daum C."/>
            <person name="Ezra D."/>
            <person name="Gonzalez J."/>
            <person name="Henrissat B."/>
            <person name="Kuo A."/>
            <person name="Liang C."/>
            <person name="Lipzen A."/>
            <person name="Lutzoni F."/>
            <person name="Magnuson J."/>
            <person name="Mondo S."/>
            <person name="Nolan M."/>
            <person name="Ohm R."/>
            <person name="Pangilinan J."/>
            <person name="Park H.-J."/>
            <person name="Ramirez L."/>
            <person name="Alfaro M."/>
            <person name="Sun H."/>
            <person name="Tritt A."/>
            <person name="Yoshinaga Y."/>
            <person name="Zwiers L.-H."/>
            <person name="Turgeon B."/>
            <person name="Goodwin S."/>
            <person name="Spatafora J."/>
            <person name="Crous P."/>
            <person name="Grigoriev I."/>
        </authorList>
    </citation>
    <scope>NUCLEOTIDE SEQUENCE</scope>
    <source>
        <strain evidence="2">CBS 110217</strain>
    </source>
</reference>
<proteinExistence type="predicted"/>